<dbReference type="GO" id="GO:0016787">
    <property type="term" value="F:hydrolase activity"/>
    <property type="evidence" value="ECO:0007669"/>
    <property type="project" value="UniProtKB-KW"/>
</dbReference>
<accession>A0A2H0KQ38</accession>
<organism evidence="4 5">
    <name type="scientific">Candidatus Portnoybacteria bacterium CG11_big_fil_rev_8_21_14_0_20_44_10</name>
    <dbReference type="NCBI Taxonomy" id="1974818"/>
    <lineage>
        <taxon>Bacteria</taxon>
        <taxon>Candidatus Portnoyibacteriota</taxon>
    </lineage>
</organism>
<name>A0A2H0KQ38_9BACT</name>
<comment type="caution">
    <text evidence="4">The sequence shown here is derived from an EMBL/GenBank/DDBJ whole genome shotgun (WGS) entry which is preliminary data.</text>
</comment>
<evidence type="ECO:0000256" key="2">
    <source>
        <dbReference type="ARBA" id="ARBA00022801"/>
    </source>
</evidence>
<evidence type="ECO:0000313" key="5">
    <source>
        <dbReference type="Proteomes" id="UP000231550"/>
    </source>
</evidence>
<dbReference type="InterPro" id="IPR000086">
    <property type="entry name" value="NUDIX_hydrolase_dom"/>
</dbReference>
<dbReference type="SUPFAM" id="SSF55811">
    <property type="entry name" value="Nudix"/>
    <property type="match status" value="1"/>
</dbReference>
<dbReference type="Proteomes" id="UP000231550">
    <property type="component" value="Unassembled WGS sequence"/>
</dbReference>
<feature type="domain" description="Nudix hydrolase" evidence="3">
    <location>
        <begin position="1"/>
        <end position="136"/>
    </location>
</feature>
<sequence length="146" mass="16653">MADKNFEIIARLVFLKNNKILFCKQKTEKTEDYYFLPGGHVEFGESANDSIGREIEEELGAAASEVSFIGAVENIFSDEGGKHHELNLVFSAKLDREDVESLENHLEFAWVDTTDLDGQEILPISLKNSLIKWLEDKKIFWASQKE</sequence>
<comment type="cofactor">
    <cofactor evidence="1">
        <name>Mg(2+)</name>
        <dbReference type="ChEBI" id="CHEBI:18420"/>
    </cofactor>
</comment>
<proteinExistence type="predicted"/>
<evidence type="ECO:0000313" key="4">
    <source>
        <dbReference type="EMBL" id="PIQ74249.1"/>
    </source>
</evidence>
<protein>
    <submittedName>
        <fullName evidence="4">ADP-ribose pyrophosphatase</fullName>
    </submittedName>
</protein>
<keyword evidence="2" id="KW-0378">Hydrolase</keyword>
<dbReference type="Gene3D" id="3.90.79.10">
    <property type="entry name" value="Nucleoside Triphosphate Pyrophosphohydrolase"/>
    <property type="match status" value="1"/>
</dbReference>
<evidence type="ECO:0000256" key="1">
    <source>
        <dbReference type="ARBA" id="ARBA00001946"/>
    </source>
</evidence>
<dbReference type="InterPro" id="IPR015797">
    <property type="entry name" value="NUDIX_hydrolase-like_dom_sf"/>
</dbReference>
<dbReference type="EMBL" id="PCVN01000082">
    <property type="protein sequence ID" value="PIQ74249.1"/>
    <property type="molecule type" value="Genomic_DNA"/>
</dbReference>
<gene>
    <name evidence="4" type="ORF">COV85_03195</name>
</gene>
<evidence type="ECO:0000259" key="3">
    <source>
        <dbReference type="PROSITE" id="PS51462"/>
    </source>
</evidence>
<dbReference type="AlphaFoldDB" id="A0A2H0KQ38"/>
<reference evidence="4 5" key="1">
    <citation type="submission" date="2017-09" db="EMBL/GenBank/DDBJ databases">
        <title>Depth-based differentiation of microbial function through sediment-hosted aquifers and enrichment of novel symbionts in the deep terrestrial subsurface.</title>
        <authorList>
            <person name="Probst A.J."/>
            <person name="Ladd B."/>
            <person name="Jarett J.K."/>
            <person name="Geller-Mcgrath D.E."/>
            <person name="Sieber C.M."/>
            <person name="Emerson J.B."/>
            <person name="Anantharaman K."/>
            <person name="Thomas B.C."/>
            <person name="Malmstrom R."/>
            <person name="Stieglmeier M."/>
            <person name="Klingl A."/>
            <person name="Woyke T."/>
            <person name="Ryan C.M."/>
            <person name="Banfield J.F."/>
        </authorList>
    </citation>
    <scope>NUCLEOTIDE SEQUENCE [LARGE SCALE GENOMIC DNA]</scope>
    <source>
        <strain evidence="4">CG11_big_fil_rev_8_21_14_0_20_44_10</strain>
    </source>
</reference>
<dbReference type="PANTHER" id="PTHR43046:SF14">
    <property type="entry name" value="MUTT_NUDIX FAMILY PROTEIN"/>
    <property type="match status" value="1"/>
</dbReference>
<dbReference type="PROSITE" id="PS51462">
    <property type="entry name" value="NUDIX"/>
    <property type="match status" value="1"/>
</dbReference>
<dbReference type="Pfam" id="PF00293">
    <property type="entry name" value="NUDIX"/>
    <property type="match status" value="1"/>
</dbReference>
<dbReference type="PANTHER" id="PTHR43046">
    <property type="entry name" value="GDP-MANNOSE MANNOSYL HYDROLASE"/>
    <property type="match status" value="1"/>
</dbReference>